<dbReference type="CDD" id="cd00063">
    <property type="entry name" value="FN3"/>
    <property type="match status" value="1"/>
</dbReference>
<feature type="domain" description="SLH" evidence="3">
    <location>
        <begin position="444"/>
        <end position="506"/>
    </location>
</feature>
<dbReference type="Gene3D" id="2.60.40.10">
    <property type="entry name" value="Immunoglobulins"/>
    <property type="match status" value="1"/>
</dbReference>
<dbReference type="RefSeq" id="WP_006208596.1">
    <property type="nucleotide sequence ID" value="NZ_ADHJ01000014.1"/>
</dbReference>
<dbReference type="KEGG" id="pvo:PVOR_08650"/>
<dbReference type="Proteomes" id="UP000003094">
    <property type="component" value="Unassembled WGS sequence"/>
</dbReference>
<dbReference type="Pfam" id="PF00395">
    <property type="entry name" value="SLH"/>
    <property type="match status" value="3"/>
</dbReference>
<comment type="caution">
    <text evidence="4">The sequence shown here is derived from an EMBL/GenBank/DDBJ whole genome shotgun (WGS) entry which is preliminary data.</text>
</comment>
<dbReference type="InterPro" id="IPR001119">
    <property type="entry name" value="SLH_dom"/>
</dbReference>
<reference evidence="4 5" key="1">
    <citation type="journal article" date="2010" name="BMC Genomics">
        <title>Genome sequence of the pattern forming Paenibacillus vortex bacterium reveals potential for thriving in complex environments.</title>
        <authorList>
            <person name="Sirota-Madi A."/>
            <person name="Olender T."/>
            <person name="Helman Y."/>
            <person name="Ingham C."/>
            <person name="Brainis I."/>
            <person name="Roth D."/>
            <person name="Hagi E."/>
            <person name="Brodsky L."/>
            <person name="Leshkowitz D."/>
            <person name="Galatenko V."/>
            <person name="Nikolaev V."/>
            <person name="Mugasimangalam R.C."/>
            <person name="Bransburg-Zabary S."/>
            <person name="Gutnick D.L."/>
            <person name="Lancet D."/>
            <person name="Ben-Jacob E."/>
        </authorList>
    </citation>
    <scope>NUCLEOTIDE SEQUENCE [LARGE SCALE GENOMIC DNA]</scope>
    <source>
        <strain evidence="4 5">V453</strain>
    </source>
</reference>
<dbReference type="PANTHER" id="PTHR43308">
    <property type="entry name" value="OUTER MEMBRANE PROTEIN ALPHA-RELATED"/>
    <property type="match status" value="1"/>
</dbReference>
<organism evidence="4 5">
    <name type="scientific">Paenibacillus vortex V453</name>
    <dbReference type="NCBI Taxonomy" id="715225"/>
    <lineage>
        <taxon>Bacteria</taxon>
        <taxon>Bacillati</taxon>
        <taxon>Bacillota</taxon>
        <taxon>Bacilli</taxon>
        <taxon>Bacillales</taxon>
        <taxon>Paenibacillaceae</taxon>
        <taxon>Paenibacillus</taxon>
    </lineage>
</organism>
<dbReference type="InterPro" id="IPR003961">
    <property type="entry name" value="FN3_dom"/>
</dbReference>
<evidence type="ECO:0000313" key="5">
    <source>
        <dbReference type="Proteomes" id="UP000003094"/>
    </source>
</evidence>
<dbReference type="InterPro" id="IPR036116">
    <property type="entry name" value="FN3_sf"/>
</dbReference>
<name>A0A2R9SYE7_9BACL</name>
<dbReference type="InterPro" id="IPR051465">
    <property type="entry name" value="Cell_Envelope_Struct_Comp"/>
</dbReference>
<proteinExistence type="predicted"/>
<dbReference type="PROSITE" id="PS51272">
    <property type="entry name" value="SLH"/>
    <property type="match status" value="3"/>
</dbReference>
<dbReference type="PROSITE" id="PS50853">
    <property type="entry name" value="FN3"/>
    <property type="match status" value="1"/>
</dbReference>
<evidence type="ECO:0000256" key="1">
    <source>
        <dbReference type="SAM" id="MobiDB-lite"/>
    </source>
</evidence>
<dbReference type="PANTHER" id="PTHR43308:SF5">
    <property type="entry name" value="S-LAYER PROTEIN _ PEPTIDOGLYCAN ENDO-BETA-N-ACETYLGLUCOSAMINIDASE"/>
    <property type="match status" value="1"/>
</dbReference>
<gene>
    <name evidence="4" type="ORF">PVOR_08650</name>
</gene>
<dbReference type="SUPFAM" id="SSF49265">
    <property type="entry name" value="Fibronectin type III"/>
    <property type="match status" value="1"/>
</dbReference>
<feature type="domain" description="SLH" evidence="3">
    <location>
        <begin position="313"/>
        <end position="372"/>
    </location>
</feature>
<dbReference type="InterPro" id="IPR013783">
    <property type="entry name" value="Ig-like_fold"/>
</dbReference>
<feature type="compositionally biased region" description="Low complexity" evidence="1">
    <location>
        <begin position="53"/>
        <end position="74"/>
    </location>
</feature>
<evidence type="ECO:0000259" key="2">
    <source>
        <dbReference type="PROSITE" id="PS50853"/>
    </source>
</evidence>
<feature type="region of interest" description="Disordered" evidence="1">
    <location>
        <begin position="43"/>
        <end position="85"/>
    </location>
</feature>
<keyword evidence="5" id="KW-1185">Reference proteome</keyword>
<accession>A0A2R9SYE7</accession>
<evidence type="ECO:0000313" key="4">
    <source>
        <dbReference type="EMBL" id="EFU42336.1"/>
    </source>
</evidence>
<dbReference type="EMBL" id="ADHJ01000014">
    <property type="protein sequence ID" value="EFU42336.1"/>
    <property type="molecule type" value="Genomic_DNA"/>
</dbReference>
<sequence length="508" mass="54695">MVYTYYNDYRPYVRYVRTSYTATGLTNETTYYFAVMASNESGDSGYSNEASATPRTGSTPPNSSGGTPSTTNPPFNHNPINVPKTQNNIHVTINGQMQEGITTDAITTDNGLTVQSVTIDAAKLSEALAKEVDKPVIVIAVNSSADKVTVALTGEAVESLKNKQAIIEVHTSNGNYKLPATELGMDRFSAQLGDPVVLKDVMVHVDIAKSGIDKIRLLENTSKKGRFTVMFPPVDFTITASYKGKTVNLDKFTSYVEREIPLPEGVDPNKVTTAIVLEANGRVRHVPTNLTLRDGKYYSVASSMTNSTYSLIWHPMRFADVEGHWSQAAVNDMASRMVVNGVDATHYLPNAAITRAEFAAIIVRALGLTNNGVKSVFEDVKSGDWYAGAVATAQEYGITAGDEDGTFHPAETITREEAMVMIARAMKLAGLDTSLSVAEADAALSKFADRASVAIWAQQAVAATVKMGLVSGSDAGLQPKSDITRAETAVIVQRMLEKAGLIDNKHSE</sequence>
<feature type="domain" description="Fibronectin type-III" evidence="2">
    <location>
        <begin position="1"/>
        <end position="62"/>
    </location>
</feature>
<protein>
    <submittedName>
        <fullName evidence="4">Cell wall/surface repeat protein</fullName>
    </submittedName>
</protein>
<feature type="domain" description="SLH" evidence="3">
    <location>
        <begin position="373"/>
        <end position="436"/>
    </location>
</feature>
<dbReference type="AlphaFoldDB" id="A0A2R9SYE7"/>
<evidence type="ECO:0000259" key="3">
    <source>
        <dbReference type="PROSITE" id="PS51272"/>
    </source>
</evidence>